<dbReference type="Pfam" id="PF13207">
    <property type="entry name" value="AAA_17"/>
    <property type="match status" value="1"/>
</dbReference>
<sequence length="236" mass="26625">MNIVEFYFQNRETTRRTISAVFKPINLMSAESPAESKHESGPMGSYFPLSKSSGDKPSVLGIFGVPGSGKSYILGKLKERDMCRCNFYEGSEVLDGIVPGGLKRFEELDEASKSFYRKAAIQKVQSECAESKKMGYVAGQYMAWDEDSGTTKTVLTDSDWETYTHMFFLDIPAEVIHAQRRNDSHRRRGSLSVDQLRTWNDCEKEELQRECDNHGIPLFVLSPTPSIPLETGIAER</sequence>
<name>A0A6A6U569_9PEZI</name>
<dbReference type="OrthoDB" id="5416609at2759"/>
<evidence type="ECO:0000313" key="1">
    <source>
        <dbReference type="EMBL" id="KAF2666577.1"/>
    </source>
</evidence>
<dbReference type="EMBL" id="MU004238">
    <property type="protein sequence ID" value="KAF2666577.1"/>
    <property type="molecule type" value="Genomic_DNA"/>
</dbReference>
<keyword evidence="2" id="KW-1185">Reference proteome</keyword>
<dbReference type="AlphaFoldDB" id="A0A6A6U569"/>
<protein>
    <recommendedName>
        <fullName evidence="3">P-loop containing nucleoside triphosphate hydrolase protein</fullName>
    </recommendedName>
</protein>
<accession>A0A6A6U569</accession>
<dbReference type="Proteomes" id="UP000799302">
    <property type="component" value="Unassembled WGS sequence"/>
</dbReference>
<dbReference type="SUPFAM" id="SSF52540">
    <property type="entry name" value="P-loop containing nucleoside triphosphate hydrolases"/>
    <property type="match status" value="1"/>
</dbReference>
<evidence type="ECO:0000313" key="2">
    <source>
        <dbReference type="Proteomes" id="UP000799302"/>
    </source>
</evidence>
<proteinExistence type="predicted"/>
<evidence type="ECO:0008006" key="3">
    <source>
        <dbReference type="Google" id="ProtNLM"/>
    </source>
</evidence>
<organism evidence="1 2">
    <name type="scientific">Microthyrium microscopicum</name>
    <dbReference type="NCBI Taxonomy" id="703497"/>
    <lineage>
        <taxon>Eukaryota</taxon>
        <taxon>Fungi</taxon>
        <taxon>Dikarya</taxon>
        <taxon>Ascomycota</taxon>
        <taxon>Pezizomycotina</taxon>
        <taxon>Dothideomycetes</taxon>
        <taxon>Dothideomycetes incertae sedis</taxon>
        <taxon>Microthyriales</taxon>
        <taxon>Microthyriaceae</taxon>
        <taxon>Microthyrium</taxon>
    </lineage>
</organism>
<dbReference type="Gene3D" id="3.40.50.300">
    <property type="entry name" value="P-loop containing nucleotide triphosphate hydrolases"/>
    <property type="match status" value="1"/>
</dbReference>
<dbReference type="InterPro" id="IPR027417">
    <property type="entry name" value="P-loop_NTPase"/>
</dbReference>
<gene>
    <name evidence="1" type="ORF">BT63DRAFT_311709</name>
</gene>
<reference evidence="1" key="1">
    <citation type="journal article" date="2020" name="Stud. Mycol.">
        <title>101 Dothideomycetes genomes: a test case for predicting lifestyles and emergence of pathogens.</title>
        <authorList>
            <person name="Haridas S."/>
            <person name="Albert R."/>
            <person name="Binder M."/>
            <person name="Bloem J."/>
            <person name="Labutti K."/>
            <person name="Salamov A."/>
            <person name="Andreopoulos B."/>
            <person name="Baker S."/>
            <person name="Barry K."/>
            <person name="Bills G."/>
            <person name="Bluhm B."/>
            <person name="Cannon C."/>
            <person name="Castanera R."/>
            <person name="Culley D."/>
            <person name="Daum C."/>
            <person name="Ezra D."/>
            <person name="Gonzalez J."/>
            <person name="Henrissat B."/>
            <person name="Kuo A."/>
            <person name="Liang C."/>
            <person name="Lipzen A."/>
            <person name="Lutzoni F."/>
            <person name="Magnuson J."/>
            <person name="Mondo S."/>
            <person name="Nolan M."/>
            <person name="Ohm R."/>
            <person name="Pangilinan J."/>
            <person name="Park H.-J."/>
            <person name="Ramirez L."/>
            <person name="Alfaro M."/>
            <person name="Sun H."/>
            <person name="Tritt A."/>
            <person name="Yoshinaga Y."/>
            <person name="Zwiers L.-H."/>
            <person name="Turgeon B."/>
            <person name="Goodwin S."/>
            <person name="Spatafora J."/>
            <person name="Crous P."/>
            <person name="Grigoriev I."/>
        </authorList>
    </citation>
    <scope>NUCLEOTIDE SEQUENCE</scope>
    <source>
        <strain evidence="1">CBS 115976</strain>
    </source>
</reference>